<evidence type="ECO:0000256" key="2">
    <source>
        <dbReference type="ARBA" id="ARBA00022643"/>
    </source>
</evidence>
<dbReference type="PRINTS" id="PR00369">
    <property type="entry name" value="FLAVODOXIN"/>
</dbReference>
<evidence type="ECO:0000259" key="6">
    <source>
        <dbReference type="PROSITE" id="PS50902"/>
    </source>
</evidence>
<dbReference type="PANTHER" id="PTHR19384:SF17">
    <property type="entry name" value="NADPH--CYTOCHROME P450 REDUCTASE"/>
    <property type="match status" value="1"/>
</dbReference>
<evidence type="ECO:0000313" key="9">
    <source>
        <dbReference type="Proteomes" id="UP001237156"/>
    </source>
</evidence>
<keyword evidence="3" id="KW-0249">Electron transport</keyword>
<dbReference type="EMBL" id="JARVII010000001">
    <property type="protein sequence ID" value="MDG9698201.1"/>
    <property type="molecule type" value="Genomic_DNA"/>
</dbReference>
<dbReference type="EC" id="1.6.2.4" evidence="4"/>
<proteinExistence type="predicted"/>
<dbReference type="GO" id="GO:0050660">
    <property type="term" value="F:flavin adenine dinucleotide binding"/>
    <property type="evidence" value="ECO:0007669"/>
    <property type="project" value="TreeGrafter"/>
</dbReference>
<evidence type="ECO:0000256" key="3">
    <source>
        <dbReference type="ARBA" id="ARBA00022982"/>
    </source>
</evidence>
<dbReference type="InterPro" id="IPR017938">
    <property type="entry name" value="Riboflavin_synthase-like_b-brl"/>
</dbReference>
<evidence type="ECO:0000256" key="1">
    <source>
        <dbReference type="ARBA" id="ARBA00022630"/>
    </source>
</evidence>
<sequence length="498" mass="52899">MPDYSDALRYGLTLALLAAYALLCLSIWQRQRRRRLAAVAEAAQAMQAAGLTPAGGGAFATVSTGSSGAGQPAHPENAPVLVAWATQTGMAQTLAKNTAAMLQACGQAAQAAPLALLDADALRRATRLLVVASTYGDGEPPDEAVAFEKQHMRQHPPLHGLRYAVLALGDSSYDNFCQFGQAIDGWLASSGGQRLFACIKADSADDFEMNAALAAWRKQLAAAFGLDAAQLARWQPERPSEAGGWHDWTLAAKTRLNPGSVGSPVWLLELTAPAGASLTWEAGDLAQIAPPADVKNPRDYSIASIPQSGSLQLLVRRQNRADGSPGLCSAWLTEELQAGQTLPVRLRANAGFHLGGNAARALILIGNGVGLAGLLAHLHAREAAGQHRNWLIFGERNAAHDWLCHEQIARWQASGHLPRVDAAFSRDSAPGAPKTYVQTVLAREAATLRQWMDEGAALYVCGSLSGMAAGVDAVLRQTLGSERVDALLAERRYCRDVY</sequence>
<evidence type="ECO:0000313" key="8">
    <source>
        <dbReference type="EMBL" id="MDG9698201.1"/>
    </source>
</evidence>
<dbReference type="PROSITE" id="PS50902">
    <property type="entry name" value="FLAVODOXIN_LIKE"/>
    <property type="match status" value="1"/>
</dbReference>
<accession>A0AAW6RI51</accession>
<dbReference type="PROSITE" id="PS51384">
    <property type="entry name" value="FAD_FR"/>
    <property type="match status" value="1"/>
</dbReference>
<dbReference type="InterPro" id="IPR029039">
    <property type="entry name" value="Flavoprotein-like_sf"/>
</dbReference>
<gene>
    <name evidence="8" type="ORF">QB898_00435</name>
</gene>
<dbReference type="SUPFAM" id="SSF52218">
    <property type="entry name" value="Flavoproteins"/>
    <property type="match status" value="1"/>
</dbReference>
<organism evidence="8 9">
    <name type="scientific">Ottowia cancrivicina</name>
    <dbReference type="NCBI Taxonomy" id="3040346"/>
    <lineage>
        <taxon>Bacteria</taxon>
        <taxon>Pseudomonadati</taxon>
        <taxon>Pseudomonadota</taxon>
        <taxon>Betaproteobacteria</taxon>
        <taxon>Burkholderiales</taxon>
        <taxon>Comamonadaceae</taxon>
        <taxon>Ottowia</taxon>
    </lineage>
</organism>
<dbReference type="Gene3D" id="2.40.30.10">
    <property type="entry name" value="Translation factors"/>
    <property type="match status" value="1"/>
</dbReference>
<dbReference type="CDD" id="cd06200">
    <property type="entry name" value="SiR_like1"/>
    <property type="match status" value="1"/>
</dbReference>
<evidence type="ECO:0000259" key="7">
    <source>
        <dbReference type="PROSITE" id="PS51384"/>
    </source>
</evidence>
<dbReference type="PRINTS" id="PR00371">
    <property type="entry name" value="FPNCR"/>
</dbReference>
<dbReference type="InterPro" id="IPR017927">
    <property type="entry name" value="FAD-bd_FR_type"/>
</dbReference>
<dbReference type="GO" id="GO:0003958">
    <property type="term" value="F:NADPH-hemoprotein reductase activity"/>
    <property type="evidence" value="ECO:0007669"/>
    <property type="project" value="UniProtKB-EC"/>
</dbReference>
<keyword evidence="1" id="KW-0285">Flavoprotein</keyword>
<dbReference type="Proteomes" id="UP001237156">
    <property type="component" value="Unassembled WGS sequence"/>
</dbReference>
<dbReference type="InterPro" id="IPR001094">
    <property type="entry name" value="Flavdoxin-like"/>
</dbReference>
<dbReference type="InterPro" id="IPR039261">
    <property type="entry name" value="FNR_nucleotide-bd"/>
</dbReference>
<keyword evidence="5" id="KW-1133">Transmembrane helix</keyword>
<dbReference type="InterPro" id="IPR008254">
    <property type="entry name" value="Flavodoxin/NO_synth"/>
</dbReference>
<dbReference type="AlphaFoldDB" id="A0AAW6RI51"/>
<name>A0AAW6RI51_9BURK</name>
<feature type="domain" description="Flavodoxin-like" evidence="6">
    <location>
        <begin position="80"/>
        <end position="221"/>
    </location>
</feature>
<feature type="transmembrane region" description="Helical" evidence="5">
    <location>
        <begin position="7"/>
        <end position="28"/>
    </location>
</feature>
<dbReference type="SUPFAM" id="SSF63380">
    <property type="entry name" value="Riboflavin synthase domain-like"/>
    <property type="match status" value="1"/>
</dbReference>
<keyword evidence="3" id="KW-0813">Transport</keyword>
<evidence type="ECO:0000256" key="5">
    <source>
        <dbReference type="SAM" id="Phobius"/>
    </source>
</evidence>
<keyword evidence="5" id="KW-0472">Membrane</keyword>
<dbReference type="GO" id="GO:0005829">
    <property type="term" value="C:cytosol"/>
    <property type="evidence" value="ECO:0007669"/>
    <property type="project" value="TreeGrafter"/>
</dbReference>
<dbReference type="GO" id="GO:0010181">
    <property type="term" value="F:FMN binding"/>
    <property type="evidence" value="ECO:0007669"/>
    <property type="project" value="InterPro"/>
</dbReference>
<keyword evidence="9" id="KW-1185">Reference proteome</keyword>
<comment type="caution">
    <text evidence="8">The sequence shown here is derived from an EMBL/GenBank/DDBJ whole genome shotgun (WGS) entry which is preliminary data.</text>
</comment>
<dbReference type="Gene3D" id="3.40.50.360">
    <property type="match status" value="1"/>
</dbReference>
<dbReference type="SUPFAM" id="SSF52343">
    <property type="entry name" value="Ferredoxin reductase-like, C-terminal NADP-linked domain"/>
    <property type="match status" value="1"/>
</dbReference>
<protein>
    <recommendedName>
        <fullName evidence="4">NADPH--hemoprotein reductase</fullName>
        <ecNumber evidence="4">1.6.2.4</ecNumber>
    </recommendedName>
</protein>
<dbReference type="InterPro" id="IPR001709">
    <property type="entry name" value="Flavoprot_Pyr_Nucl_cyt_Rdtase"/>
</dbReference>
<evidence type="ECO:0000256" key="4">
    <source>
        <dbReference type="ARBA" id="ARBA00023797"/>
    </source>
</evidence>
<dbReference type="Pfam" id="PF00258">
    <property type="entry name" value="Flavodoxin_1"/>
    <property type="match status" value="1"/>
</dbReference>
<keyword evidence="5" id="KW-0812">Transmembrane</keyword>
<reference evidence="8 9" key="1">
    <citation type="submission" date="2023-04" db="EMBL/GenBank/DDBJ databases">
        <title>Ottowia paracancer sp. nov., isolated from human stomach.</title>
        <authorList>
            <person name="Song Y."/>
        </authorList>
    </citation>
    <scope>NUCLEOTIDE SEQUENCE [LARGE SCALE GENOMIC DNA]</scope>
    <source>
        <strain evidence="8 9">10c7w1</strain>
    </source>
</reference>
<feature type="domain" description="FAD-binding FR-type" evidence="7">
    <location>
        <begin position="243"/>
        <end position="355"/>
    </location>
</feature>
<dbReference type="Gene3D" id="3.40.50.80">
    <property type="entry name" value="Nucleotide-binding domain of ferredoxin-NADP reductase (FNR) module"/>
    <property type="match status" value="1"/>
</dbReference>
<keyword evidence="2" id="KW-0288">FMN</keyword>
<dbReference type="PANTHER" id="PTHR19384">
    <property type="entry name" value="NITRIC OXIDE SYNTHASE-RELATED"/>
    <property type="match status" value="1"/>
</dbReference>